<proteinExistence type="predicted"/>
<dbReference type="GeneID" id="70177269"/>
<dbReference type="RefSeq" id="XP_046013684.1">
    <property type="nucleotide sequence ID" value="XM_046147723.1"/>
</dbReference>
<sequence>MCGRSWSKRGTTVAVRCHQRWSVRPSIGSGAARNQLAKCATPLCGHSRSDDAAVTPGDAVLHGLHTPPPQKYLKADCHVPGADMKGTSQVSGASTRPTLEGMGPAAHLSEPGFKAGSELMARTSPYLSRASSSEHVLVLTRAVGAWHQAGAKMQFVRLSTRRVGKRWRGGDRMVVRMGRPASSVGHPVHKAGRNCLLLQSP</sequence>
<reference evidence="1" key="1">
    <citation type="journal article" date="2021" name="Nat. Commun.">
        <title>Genetic determinants of endophytism in the Arabidopsis root mycobiome.</title>
        <authorList>
            <person name="Mesny F."/>
            <person name="Miyauchi S."/>
            <person name="Thiergart T."/>
            <person name="Pickel B."/>
            <person name="Atanasova L."/>
            <person name="Karlsson M."/>
            <person name="Huettel B."/>
            <person name="Barry K.W."/>
            <person name="Haridas S."/>
            <person name="Chen C."/>
            <person name="Bauer D."/>
            <person name="Andreopoulos W."/>
            <person name="Pangilinan J."/>
            <person name="LaButti K."/>
            <person name="Riley R."/>
            <person name="Lipzen A."/>
            <person name="Clum A."/>
            <person name="Drula E."/>
            <person name="Henrissat B."/>
            <person name="Kohler A."/>
            <person name="Grigoriev I.V."/>
            <person name="Martin F.M."/>
            <person name="Hacquard S."/>
        </authorList>
    </citation>
    <scope>NUCLEOTIDE SEQUENCE</scope>
    <source>
        <strain evidence="1">MPI-CAGE-CH-0230</strain>
    </source>
</reference>
<accession>A0A9P8Y830</accession>
<dbReference type="Proteomes" id="UP000756346">
    <property type="component" value="Unassembled WGS sequence"/>
</dbReference>
<protein>
    <submittedName>
        <fullName evidence="1">Uncharacterized protein</fullName>
    </submittedName>
</protein>
<name>A0A9P8Y830_9PEZI</name>
<keyword evidence="2" id="KW-1185">Reference proteome</keyword>
<dbReference type="EMBL" id="JAGTJQ010000004">
    <property type="protein sequence ID" value="KAH7032852.1"/>
    <property type="molecule type" value="Genomic_DNA"/>
</dbReference>
<organism evidence="1 2">
    <name type="scientific">Microdochium trichocladiopsis</name>
    <dbReference type="NCBI Taxonomy" id="1682393"/>
    <lineage>
        <taxon>Eukaryota</taxon>
        <taxon>Fungi</taxon>
        <taxon>Dikarya</taxon>
        <taxon>Ascomycota</taxon>
        <taxon>Pezizomycotina</taxon>
        <taxon>Sordariomycetes</taxon>
        <taxon>Xylariomycetidae</taxon>
        <taxon>Xylariales</taxon>
        <taxon>Microdochiaceae</taxon>
        <taxon>Microdochium</taxon>
    </lineage>
</organism>
<evidence type="ECO:0000313" key="1">
    <source>
        <dbReference type="EMBL" id="KAH7032852.1"/>
    </source>
</evidence>
<dbReference type="AlphaFoldDB" id="A0A9P8Y830"/>
<comment type="caution">
    <text evidence="1">The sequence shown here is derived from an EMBL/GenBank/DDBJ whole genome shotgun (WGS) entry which is preliminary data.</text>
</comment>
<evidence type="ECO:0000313" key="2">
    <source>
        <dbReference type="Proteomes" id="UP000756346"/>
    </source>
</evidence>
<gene>
    <name evidence="1" type="ORF">B0I36DRAFT_101369</name>
</gene>